<dbReference type="Pfam" id="PF08599">
    <property type="entry name" value="Nbs1_C"/>
    <property type="match status" value="1"/>
</dbReference>
<feature type="region of interest" description="Disordered" evidence="1">
    <location>
        <begin position="182"/>
        <end position="213"/>
    </location>
</feature>
<dbReference type="AlphaFoldDB" id="A0A9Q0Y1X3"/>
<dbReference type="InterPro" id="IPR013908">
    <property type="entry name" value="Nibrin_C"/>
</dbReference>
<dbReference type="GO" id="GO:0003684">
    <property type="term" value="F:damaged DNA binding"/>
    <property type="evidence" value="ECO:0007669"/>
    <property type="project" value="TreeGrafter"/>
</dbReference>
<dbReference type="GO" id="GO:0007095">
    <property type="term" value="P:mitotic G2 DNA damage checkpoint signaling"/>
    <property type="evidence" value="ECO:0007669"/>
    <property type="project" value="InterPro"/>
</dbReference>
<reference evidence="3" key="1">
    <citation type="journal article" date="2023" name="DNA Res.">
        <title>Chromosome-level genome assembly of Phrynocephalus forsythii using third-generation DNA sequencing and Hi-C analysis.</title>
        <authorList>
            <person name="Qi Y."/>
            <person name="Zhao W."/>
            <person name="Zhao Y."/>
            <person name="Niu C."/>
            <person name="Cao S."/>
            <person name="Zhang Y."/>
        </authorList>
    </citation>
    <scope>NUCLEOTIDE SEQUENCE</scope>
    <source>
        <tissue evidence="3">Muscle</tissue>
    </source>
</reference>
<evidence type="ECO:0000313" key="4">
    <source>
        <dbReference type="Proteomes" id="UP001142489"/>
    </source>
</evidence>
<organism evidence="3 4">
    <name type="scientific">Phrynocephalus forsythii</name>
    <dbReference type="NCBI Taxonomy" id="171643"/>
    <lineage>
        <taxon>Eukaryota</taxon>
        <taxon>Metazoa</taxon>
        <taxon>Chordata</taxon>
        <taxon>Craniata</taxon>
        <taxon>Vertebrata</taxon>
        <taxon>Euteleostomi</taxon>
        <taxon>Lepidosauria</taxon>
        <taxon>Squamata</taxon>
        <taxon>Bifurcata</taxon>
        <taxon>Unidentata</taxon>
        <taxon>Episquamata</taxon>
        <taxon>Toxicofera</taxon>
        <taxon>Iguania</taxon>
        <taxon>Acrodonta</taxon>
        <taxon>Agamidae</taxon>
        <taxon>Agaminae</taxon>
        <taxon>Phrynocephalus</taxon>
    </lineage>
</organism>
<sequence length="213" mass="24124">MENKKVEKAAESIDAGTSALKRKKMDDSVEDEASLELIFASQDLDAGDHTENSSKKKRKLENKEQVSADNEAVGVLQENEQSLPTLNPKQEIKEELSKSNPDNSASDSHLPSRLLLTEFRSLVVSQPRKRDGCAAKTDHWPVNNFKKFKKVTYPGAGQLPYIIGGSDLIAAHARKNSEMEEWLRQEMEEQSRQAREESLADDLFRYDPHTKRR</sequence>
<evidence type="ECO:0000256" key="1">
    <source>
        <dbReference type="SAM" id="MobiDB-lite"/>
    </source>
</evidence>
<comment type="caution">
    <text evidence="3">The sequence shown here is derived from an EMBL/GenBank/DDBJ whole genome shotgun (WGS) entry which is preliminary data.</text>
</comment>
<dbReference type="OrthoDB" id="552194at2759"/>
<dbReference type="PANTHER" id="PTHR12162:SF0">
    <property type="entry name" value="NIBRIN"/>
    <property type="match status" value="1"/>
</dbReference>
<dbReference type="InterPro" id="IPR040227">
    <property type="entry name" value="Nibrin-rel"/>
</dbReference>
<dbReference type="SMART" id="SM01348">
    <property type="entry name" value="Nbs1_C"/>
    <property type="match status" value="1"/>
</dbReference>
<feature type="compositionally biased region" description="Polar residues" evidence="1">
    <location>
        <begin position="78"/>
        <end position="88"/>
    </location>
</feature>
<dbReference type="GO" id="GO:0030870">
    <property type="term" value="C:Mre11 complex"/>
    <property type="evidence" value="ECO:0007669"/>
    <property type="project" value="InterPro"/>
</dbReference>
<accession>A0A9Q0Y1X3</accession>
<evidence type="ECO:0000313" key="3">
    <source>
        <dbReference type="EMBL" id="KAJ7338981.1"/>
    </source>
</evidence>
<gene>
    <name evidence="3" type="ORF">JRQ81_012883</name>
</gene>
<dbReference type="PANTHER" id="PTHR12162">
    <property type="entry name" value="NIBRIN-RELATED"/>
    <property type="match status" value="1"/>
</dbReference>
<feature type="domain" description="Nibrin C-terminal" evidence="2">
    <location>
        <begin position="142"/>
        <end position="206"/>
    </location>
</feature>
<dbReference type="Proteomes" id="UP001142489">
    <property type="component" value="Unassembled WGS sequence"/>
</dbReference>
<dbReference type="EMBL" id="JAPFRF010000003">
    <property type="protein sequence ID" value="KAJ7338981.1"/>
    <property type="molecule type" value="Genomic_DNA"/>
</dbReference>
<feature type="region of interest" description="Disordered" evidence="1">
    <location>
        <begin position="1"/>
        <end position="111"/>
    </location>
</feature>
<feature type="compositionally biased region" description="Polar residues" evidence="1">
    <location>
        <begin position="98"/>
        <end position="109"/>
    </location>
</feature>
<keyword evidence="4" id="KW-1185">Reference proteome</keyword>
<proteinExistence type="predicted"/>
<evidence type="ECO:0000259" key="2">
    <source>
        <dbReference type="SMART" id="SM01348"/>
    </source>
</evidence>
<feature type="compositionally biased region" description="Basic and acidic residues" evidence="1">
    <location>
        <begin position="1"/>
        <end position="11"/>
    </location>
</feature>
<protein>
    <recommendedName>
        <fullName evidence="2">Nibrin C-terminal domain-containing protein</fullName>
    </recommendedName>
</protein>
<name>A0A9Q0Y1X3_9SAUR</name>
<dbReference type="GO" id="GO:0000724">
    <property type="term" value="P:double-strand break repair via homologous recombination"/>
    <property type="evidence" value="ECO:0007669"/>
    <property type="project" value="TreeGrafter"/>
</dbReference>